<comment type="subunit">
    <text evidence="6">Interacts with GNA12, GNA13, RND1, RND2 and RND3.</text>
</comment>
<evidence type="ECO:0000256" key="7">
    <source>
        <dbReference type="ARBA" id="ARBA00073759"/>
    </source>
</evidence>
<dbReference type="InterPro" id="IPR012989">
    <property type="entry name" value="SEP_domain"/>
</dbReference>
<evidence type="ECO:0000313" key="14">
    <source>
        <dbReference type="Ensembl" id="ENSPKIP00000005723.1"/>
    </source>
</evidence>
<evidence type="ECO:0000256" key="11">
    <source>
        <dbReference type="SAM" id="MobiDB-lite"/>
    </source>
</evidence>
<dbReference type="GO" id="GO:0043161">
    <property type="term" value="P:proteasome-mediated ubiquitin-dependent protein catabolic process"/>
    <property type="evidence" value="ECO:0007669"/>
    <property type="project" value="TreeGrafter"/>
</dbReference>
<comment type="subcellular location">
    <subcellularLocation>
        <location evidence="1">Cytoplasm</location>
        <location evidence="1">Cytoskeleton</location>
    </subcellularLocation>
</comment>
<dbReference type="SUPFAM" id="SSF102848">
    <property type="entry name" value="NSFL1 (p97 ATPase) cofactor p47, SEP domain"/>
    <property type="match status" value="1"/>
</dbReference>
<dbReference type="InterPro" id="IPR001012">
    <property type="entry name" value="UBX_dom"/>
</dbReference>
<reference evidence="14" key="2">
    <citation type="submission" date="2025-09" db="UniProtKB">
        <authorList>
            <consortium name="Ensembl"/>
        </authorList>
    </citation>
    <scope>IDENTIFICATION</scope>
</reference>
<proteinExistence type="predicted"/>
<evidence type="ECO:0000256" key="9">
    <source>
        <dbReference type="ARBA" id="ARBA00081109"/>
    </source>
</evidence>
<sequence length="499" mass="55675">MCSLLRLPYVRVRTMSSPLHLLAKSRRVPLPDVQGNWNRELPSRDNHARVRQPAPRVTGLSTSQSRATQNVSGSNGSGLGDLALMSTMMQKLGQLEHKLRSQAMEIQHKEKKISVLEEKLKLLQSPKEEASEPNRVQDLERTCLSLQEQVWEMERFLNDYGMIWVGSRQERELESREEDRGDCQAGLCAATIWRPAGTTVTRNFCVNFDLVLQSIRDLNILAGEGECRVEITTGGGHLTRKALVPSVPLTLYKNGILVFEGPFRSFQEPSTQQIIMDLMDGYFPSEMQERFPDGVTFQVTDRREVVFKEKPKWTGFPGTGYSVGGATAATGGSIGQEPERAKLHTLCHMAGGPPADGSGQTERFLRRLPRKVVRAGKVIDIRDTVRSGLQASLVRPEVTVIDTATLQASEIRSVPPGDVTSLRVRSEDGEHTFLLKMLCSDTIGQLRCYLDTHRGLRCTSYDIISAFPLRRHDNNDQTLLSCGLTPNAVLLLRAQTQPQ</sequence>
<dbReference type="AlphaFoldDB" id="A0A3B3QHY3"/>
<accession>A0A3B3QHY3</accession>
<dbReference type="GeneTree" id="ENSGT00520000055567"/>
<dbReference type="OrthoDB" id="25887at2759"/>
<dbReference type="PROSITE" id="PS50033">
    <property type="entry name" value="UBX"/>
    <property type="match status" value="1"/>
</dbReference>
<dbReference type="GO" id="GO:0005856">
    <property type="term" value="C:cytoskeleton"/>
    <property type="evidence" value="ECO:0007669"/>
    <property type="project" value="UniProtKB-SubCell"/>
</dbReference>
<dbReference type="Gene3D" id="3.30.420.210">
    <property type="entry name" value="SEP domain"/>
    <property type="match status" value="1"/>
</dbReference>
<dbReference type="Pfam" id="PF08059">
    <property type="entry name" value="SEP"/>
    <property type="match status" value="1"/>
</dbReference>
<dbReference type="Gene3D" id="3.10.20.90">
    <property type="entry name" value="Phosphatidylinositol 3-kinase Catalytic Subunit, Chain A, domain 1"/>
    <property type="match status" value="1"/>
</dbReference>
<dbReference type="SMART" id="SM00166">
    <property type="entry name" value="UBX"/>
    <property type="match status" value="1"/>
</dbReference>
<dbReference type="CDD" id="cd17077">
    <property type="entry name" value="UBX_UBXN11"/>
    <property type="match status" value="1"/>
</dbReference>
<comment type="function">
    <text evidence="5">May be involved in the reorganization of actin cytoskeleton mediated by RND1, RND2 and RND3. Promotes RHOA activation mediated by GNA12 and GNA13.</text>
</comment>
<organism evidence="14 15">
    <name type="scientific">Paramormyrops kingsleyae</name>
    <dbReference type="NCBI Taxonomy" id="1676925"/>
    <lineage>
        <taxon>Eukaryota</taxon>
        <taxon>Metazoa</taxon>
        <taxon>Chordata</taxon>
        <taxon>Craniata</taxon>
        <taxon>Vertebrata</taxon>
        <taxon>Euteleostomi</taxon>
        <taxon>Actinopterygii</taxon>
        <taxon>Neopterygii</taxon>
        <taxon>Teleostei</taxon>
        <taxon>Osteoglossocephala</taxon>
        <taxon>Osteoglossomorpha</taxon>
        <taxon>Osteoglossiformes</taxon>
        <taxon>Mormyridae</taxon>
        <taxon>Paramormyrops</taxon>
    </lineage>
</organism>
<dbReference type="PANTHER" id="PTHR23333">
    <property type="entry name" value="UBX DOMAIN CONTAINING PROTEIN"/>
    <property type="match status" value="1"/>
</dbReference>
<evidence type="ECO:0000259" key="13">
    <source>
        <dbReference type="PROSITE" id="PS51399"/>
    </source>
</evidence>
<dbReference type="Ensembl" id="ENSPKIT00000029731.1">
    <property type="protein sequence ID" value="ENSPKIP00000005723.1"/>
    <property type="gene ID" value="ENSPKIG00000022285.1"/>
</dbReference>
<keyword evidence="3 10" id="KW-0175">Coiled coil</keyword>
<keyword evidence="15" id="KW-1185">Reference proteome</keyword>
<evidence type="ECO:0000256" key="6">
    <source>
        <dbReference type="ARBA" id="ARBA00062345"/>
    </source>
</evidence>
<dbReference type="PROSITE" id="PS51399">
    <property type="entry name" value="SEP"/>
    <property type="match status" value="1"/>
</dbReference>
<reference evidence="14" key="1">
    <citation type="submission" date="2025-08" db="UniProtKB">
        <authorList>
            <consortium name="Ensembl"/>
        </authorList>
    </citation>
    <scope>IDENTIFICATION</scope>
</reference>
<name>A0A3B3QHY3_9TELE</name>
<dbReference type="SUPFAM" id="SSF54236">
    <property type="entry name" value="Ubiquitin-like"/>
    <property type="match status" value="1"/>
</dbReference>
<dbReference type="Proteomes" id="UP000261540">
    <property type="component" value="Unplaced"/>
</dbReference>
<feature type="region of interest" description="Disordered" evidence="11">
    <location>
        <begin position="31"/>
        <end position="76"/>
    </location>
</feature>
<keyword evidence="2" id="KW-0963">Cytoplasm</keyword>
<feature type="domain" description="UBX" evidence="12">
    <location>
        <begin position="415"/>
        <end position="492"/>
    </location>
</feature>
<feature type="compositionally biased region" description="Polar residues" evidence="11">
    <location>
        <begin position="59"/>
        <end position="74"/>
    </location>
</feature>
<evidence type="ECO:0000256" key="10">
    <source>
        <dbReference type="SAM" id="Coils"/>
    </source>
</evidence>
<dbReference type="InterPro" id="IPR036241">
    <property type="entry name" value="NSFL1C_SEP_dom_sf"/>
</dbReference>
<keyword evidence="4" id="KW-0206">Cytoskeleton</keyword>
<dbReference type="FunFam" id="3.30.420.210:FF:000003">
    <property type="entry name" value="UBX domain protein 11"/>
    <property type="match status" value="1"/>
</dbReference>
<protein>
    <recommendedName>
        <fullName evidence="7">UBX domain-containing protein 11</fullName>
    </recommendedName>
    <alternativeName>
        <fullName evidence="9">Socius</fullName>
    </alternativeName>
    <alternativeName>
        <fullName evidence="8">UBX domain-containing protein 5</fullName>
    </alternativeName>
</protein>
<dbReference type="PANTHER" id="PTHR23333:SF4">
    <property type="entry name" value="UBX DOMAIN-CONTAINING PROTEIN 11"/>
    <property type="match status" value="1"/>
</dbReference>
<evidence type="ECO:0000256" key="3">
    <source>
        <dbReference type="ARBA" id="ARBA00023054"/>
    </source>
</evidence>
<feature type="domain" description="SEP" evidence="13">
    <location>
        <begin position="244"/>
        <end position="308"/>
    </location>
</feature>
<evidence type="ECO:0000259" key="12">
    <source>
        <dbReference type="PROSITE" id="PS50033"/>
    </source>
</evidence>
<dbReference type="InterPro" id="IPR029071">
    <property type="entry name" value="Ubiquitin-like_domsf"/>
</dbReference>
<evidence type="ECO:0000256" key="1">
    <source>
        <dbReference type="ARBA" id="ARBA00004245"/>
    </source>
</evidence>
<evidence type="ECO:0000256" key="4">
    <source>
        <dbReference type="ARBA" id="ARBA00023212"/>
    </source>
</evidence>
<evidence type="ECO:0000313" key="15">
    <source>
        <dbReference type="Proteomes" id="UP000261540"/>
    </source>
</evidence>
<dbReference type="Pfam" id="PF00789">
    <property type="entry name" value="UBX"/>
    <property type="match status" value="1"/>
</dbReference>
<feature type="coiled-coil region" evidence="10">
    <location>
        <begin position="92"/>
        <end position="119"/>
    </location>
</feature>
<evidence type="ECO:0000256" key="5">
    <source>
        <dbReference type="ARBA" id="ARBA00059434"/>
    </source>
</evidence>
<dbReference type="STRING" id="1676925.ENSPKIP00000005723"/>
<evidence type="ECO:0000256" key="8">
    <source>
        <dbReference type="ARBA" id="ARBA00075811"/>
    </source>
</evidence>
<dbReference type="GO" id="GO:0043130">
    <property type="term" value="F:ubiquitin binding"/>
    <property type="evidence" value="ECO:0007669"/>
    <property type="project" value="TreeGrafter"/>
</dbReference>
<evidence type="ECO:0000256" key="2">
    <source>
        <dbReference type="ARBA" id="ARBA00022490"/>
    </source>
</evidence>